<dbReference type="GO" id="GO:0006260">
    <property type="term" value="P:DNA replication"/>
    <property type="evidence" value="ECO:0007669"/>
    <property type="project" value="UniProtKB-KW"/>
</dbReference>
<dbReference type="InterPro" id="IPR013953">
    <property type="entry name" value="FACT_SPT16_M"/>
</dbReference>
<reference evidence="16" key="2">
    <citation type="submission" date="2022-06" db="UniProtKB">
        <authorList>
            <consortium name="EnsemblMetazoa"/>
        </authorList>
    </citation>
    <scope>IDENTIFICATION</scope>
    <source>
        <strain evidence="16">DF5081</strain>
    </source>
</reference>
<dbReference type="Gene3D" id="2.30.29.210">
    <property type="entry name" value="FACT complex subunit Spt16p/Cdc68p"/>
    <property type="match status" value="1"/>
</dbReference>
<protein>
    <recommendedName>
        <fullName evidence="11">FACT complex subunit</fullName>
    </recommendedName>
</protein>
<feature type="compositionally biased region" description="Basic and acidic residues" evidence="12">
    <location>
        <begin position="436"/>
        <end position="451"/>
    </location>
</feature>
<evidence type="ECO:0000256" key="4">
    <source>
        <dbReference type="ARBA" id="ARBA00022763"/>
    </source>
</evidence>
<dbReference type="InterPro" id="IPR048969">
    <property type="entry name" value="FACT_SPT16_C"/>
</dbReference>
<dbReference type="GO" id="GO:0051984">
    <property type="term" value="P:positive regulation of chromosome segregation"/>
    <property type="evidence" value="ECO:0007669"/>
    <property type="project" value="EnsemblMetazoa"/>
</dbReference>
<dbReference type="SUPFAM" id="SSF55920">
    <property type="entry name" value="Creatinase/aminopeptidase"/>
    <property type="match status" value="1"/>
</dbReference>
<keyword evidence="3 11" id="KW-0235">DNA replication</keyword>
<dbReference type="InterPro" id="IPR029149">
    <property type="entry name" value="Creatin/AminoP/Spt16_N"/>
</dbReference>
<name>A0A8R1HXU7_CAEJA</name>
<dbReference type="Proteomes" id="UP000005237">
    <property type="component" value="Unassembled WGS sequence"/>
</dbReference>
<keyword evidence="17" id="KW-1185">Reference proteome</keyword>
<dbReference type="GO" id="GO:0160094">
    <property type="term" value="P:nematode pharynx development"/>
    <property type="evidence" value="ECO:0007669"/>
    <property type="project" value="EnsemblMetazoa"/>
</dbReference>
<dbReference type="Pfam" id="PF21091">
    <property type="entry name" value="SPT16_C"/>
    <property type="match status" value="1"/>
</dbReference>
<evidence type="ECO:0000256" key="8">
    <source>
        <dbReference type="ARBA" id="ARBA00023204"/>
    </source>
</evidence>
<keyword evidence="4 11" id="KW-0227">DNA damage</keyword>
<dbReference type="GO" id="GO:0035101">
    <property type="term" value="C:FACT complex"/>
    <property type="evidence" value="ECO:0007669"/>
    <property type="project" value="UniProtKB-UniRule"/>
</dbReference>
<evidence type="ECO:0000256" key="1">
    <source>
        <dbReference type="ARBA" id="ARBA00010779"/>
    </source>
</evidence>
<evidence type="ECO:0000256" key="12">
    <source>
        <dbReference type="SAM" id="MobiDB-lite"/>
    </source>
</evidence>
<feature type="region of interest" description="Disordered" evidence="12">
    <location>
        <begin position="928"/>
        <end position="1030"/>
    </location>
</feature>
<dbReference type="InterPro" id="IPR033825">
    <property type="entry name" value="Spt16_M24"/>
</dbReference>
<dbReference type="PANTHER" id="PTHR13980">
    <property type="entry name" value="CDC68 RELATED"/>
    <property type="match status" value="1"/>
</dbReference>
<keyword evidence="6" id="KW-0175">Coiled coil</keyword>
<dbReference type="InterPro" id="IPR013719">
    <property type="entry name" value="RTT106/SPT16-like_middle_dom"/>
</dbReference>
<evidence type="ECO:0000256" key="6">
    <source>
        <dbReference type="ARBA" id="ARBA00023054"/>
    </source>
</evidence>
<dbReference type="Gene3D" id="3.90.230.10">
    <property type="entry name" value="Creatinase/methionine aminopeptidase superfamily"/>
    <property type="match status" value="1"/>
</dbReference>
<dbReference type="FunFam" id="2.30.29.150:FF:000003">
    <property type="entry name" value="FACT complex subunit SPT16"/>
    <property type="match status" value="1"/>
</dbReference>
<comment type="similarity">
    <text evidence="1 11">Belongs to the peptidase M24 family. SPT16 subfamily.</text>
</comment>
<keyword evidence="7 11" id="KW-0804">Transcription</keyword>
<dbReference type="Gene3D" id="2.30.29.30">
    <property type="entry name" value="Pleckstrin-homology domain (PH domain)/Phosphotyrosine-binding domain (PTB)"/>
    <property type="match status" value="1"/>
</dbReference>
<dbReference type="InterPro" id="IPR040258">
    <property type="entry name" value="Spt16"/>
</dbReference>
<proteinExistence type="inferred from homology"/>
<sequence length="1030" mass="116859">MTDKKNPVLNKEHFYQRAERLYKHWESGEDGLDQITALAVVYGNSDNPYTKSSAFHSWLLGHEIIDTVLLFLKDHIYVLGSNRKADFFSSVTGAQANDKVPPVTTLLRDKTDKDAGNFEKLISYVSKAGGELGAFSKEKFDSEFVDAWNKALEENDIKKTDVTLAFTHLFSVKDEKELDYVRKSAQVTSSAWTAARAKYVDVIDQEKRVRHSQLSEDFSKYMKDSKIQGNLAKYAADTCYDPIVMSGGNYSFKWNHESSESHLHYQFGSIITSFGARLNDYCSNLTRTMLIFPSSDLEAAYEAILAAEQAVMAALKPGAKLSDVYKVGIDTLTAKNPKLAESLNKKELGFATGIEFRESRLAISPKCEEVVKAGMVFIVYIGADGIPNKSNGEKGKPAAIAISDTVLVKAEGENEVLTEKAKSRLKSNVIRFKEDAEQAGREAEKENEKNKMLGRGHRSVVLNDQTRNKTTNEEKRKERQKELGKLLNEAAKERLSGQNSGSSEKKVKKSNVSYKTQERFPADGDHNRMLLYVDKKYDSIIIPMYGIPVPVHISMVKSCSQTVENEHIYLRINFSVPGSQVGKDNNQFAFPMAKYLKELTFRASSGKDSHSDSGSQSANLTTTFRLIKEMQKRFRTEEAEEREKEGAVKQDKLILSQNKLNPKLKDLLIRPNIIQKRITGSLEAHTNGFRYTSLRGDRIDVLYNNIKHAFFQPCDNEMIILLHFHLKNPVMWGKKKYKDVQFYTEVGEITTDLGKYHHMQDRDDMQSEQQEREMRRRLNAAFNGFCEKVTRLTNEQFDFDTPFSDLGFYGVPYRSSTMLKPTSSCVVNLTEWPPFIVTLSEVELVHFERVSLQLKNFDMVFIFKDYKAKPQMVTQIPMSSIDMIKEWLHSCDIKYSEGIQSLNWANVMRTITDDLEAFFENGGWSFLDLDSDGEGEQEDSDDSDAYSPEEESAGSESESDEDESEGEETEESDDEEASLDSDESEGKEWSDLEEEAARADNRREVEANDGGRDRKRGHSSKGGPSSKRRR</sequence>
<evidence type="ECO:0000256" key="9">
    <source>
        <dbReference type="ARBA" id="ARBA00023242"/>
    </source>
</evidence>
<feature type="domain" description="FACT complex subunit SPT16 middle" evidence="14">
    <location>
        <begin position="531"/>
        <end position="691"/>
    </location>
</feature>
<feature type="region of interest" description="Disordered" evidence="12">
    <location>
        <begin position="436"/>
        <end position="515"/>
    </location>
</feature>
<dbReference type="EnsemblMetazoa" id="CJA12707.1">
    <property type="protein sequence ID" value="CJA12707.1"/>
    <property type="gene ID" value="WBGene00131911"/>
</dbReference>
<dbReference type="GO" id="GO:0045995">
    <property type="term" value="P:regulation of embryonic development"/>
    <property type="evidence" value="ECO:0007669"/>
    <property type="project" value="EnsemblMetazoa"/>
</dbReference>
<evidence type="ECO:0000256" key="2">
    <source>
        <dbReference type="ARBA" id="ARBA00022454"/>
    </source>
</evidence>
<dbReference type="Gene3D" id="2.30.29.150">
    <property type="match status" value="1"/>
</dbReference>
<dbReference type="CDD" id="cd01091">
    <property type="entry name" value="CDC68-like"/>
    <property type="match status" value="1"/>
</dbReference>
<evidence type="ECO:0000256" key="5">
    <source>
        <dbReference type="ARBA" id="ARBA00023015"/>
    </source>
</evidence>
<dbReference type="FunFam" id="2.30.29.210:FF:000001">
    <property type="entry name" value="FACT complex subunit spt16"/>
    <property type="match status" value="1"/>
</dbReference>
<dbReference type="SMART" id="SM01286">
    <property type="entry name" value="SPT16"/>
    <property type="match status" value="1"/>
</dbReference>
<dbReference type="InterPro" id="IPR000994">
    <property type="entry name" value="Pept_M24"/>
</dbReference>
<feature type="compositionally biased region" description="Basic and acidic residues" evidence="12">
    <location>
        <begin position="984"/>
        <end position="1012"/>
    </location>
</feature>
<dbReference type="Pfam" id="PF14826">
    <property type="entry name" value="FACT-Spt16_Nlob"/>
    <property type="match status" value="1"/>
</dbReference>
<evidence type="ECO:0000259" key="14">
    <source>
        <dbReference type="SMART" id="SM01286"/>
    </source>
</evidence>
<evidence type="ECO:0000313" key="16">
    <source>
        <dbReference type="EnsemblMetazoa" id="CJA12707.1"/>
    </source>
</evidence>
<dbReference type="SMART" id="SM01287">
    <property type="entry name" value="Rtt106"/>
    <property type="match status" value="1"/>
</dbReference>
<dbReference type="SMART" id="SM01285">
    <property type="entry name" value="FACT-Spt16_Nlob"/>
    <property type="match status" value="1"/>
</dbReference>
<reference evidence="17" key="1">
    <citation type="submission" date="2010-08" db="EMBL/GenBank/DDBJ databases">
        <authorList>
            <consortium name="Caenorhabditis japonica Sequencing Consortium"/>
            <person name="Wilson R.K."/>
        </authorList>
    </citation>
    <scope>NUCLEOTIDE SEQUENCE [LARGE SCALE GENOMIC DNA]</scope>
    <source>
        <strain evidence="17">DF5081</strain>
    </source>
</reference>
<dbReference type="InterPro" id="IPR011993">
    <property type="entry name" value="PH-like_dom_sf"/>
</dbReference>
<dbReference type="PANTHER" id="PTHR13980:SF15">
    <property type="entry name" value="FACT COMPLEX SUBUNIT SPT16"/>
    <property type="match status" value="1"/>
</dbReference>
<feature type="compositionally biased region" description="Basic and acidic residues" evidence="12">
    <location>
        <begin position="466"/>
        <end position="495"/>
    </location>
</feature>
<dbReference type="GO" id="GO:0006368">
    <property type="term" value="P:transcription elongation by RNA polymerase II"/>
    <property type="evidence" value="ECO:0007669"/>
    <property type="project" value="TreeGrafter"/>
</dbReference>
<dbReference type="Gene3D" id="3.40.350.10">
    <property type="entry name" value="Creatinase/prolidase N-terminal domain"/>
    <property type="match status" value="1"/>
</dbReference>
<dbReference type="InterPro" id="IPR056595">
    <property type="entry name" value="Fact-SPT16_PH"/>
</dbReference>
<keyword evidence="8 11" id="KW-0234">DNA repair</keyword>
<dbReference type="InterPro" id="IPR029148">
    <property type="entry name" value="FACT-SPT16_Nlobe"/>
</dbReference>
<evidence type="ECO:0000259" key="13">
    <source>
        <dbReference type="SMART" id="SM01285"/>
    </source>
</evidence>
<feature type="domain" description="Histone chaperone RTT106/FACT complex subunit SPT16-like middle" evidence="15">
    <location>
        <begin position="808"/>
        <end position="898"/>
    </location>
</feature>
<keyword evidence="5 11" id="KW-0805">Transcription regulation</keyword>
<evidence type="ECO:0000259" key="15">
    <source>
        <dbReference type="SMART" id="SM01287"/>
    </source>
</evidence>
<evidence type="ECO:0000313" key="17">
    <source>
        <dbReference type="Proteomes" id="UP000005237"/>
    </source>
</evidence>
<dbReference type="Pfam" id="PF08512">
    <property type="entry name" value="Rttp106-like_middle"/>
    <property type="match status" value="1"/>
</dbReference>
<dbReference type="GO" id="GO:0031491">
    <property type="term" value="F:nucleosome binding"/>
    <property type="evidence" value="ECO:0007669"/>
    <property type="project" value="TreeGrafter"/>
</dbReference>
<dbReference type="InterPro" id="IPR036005">
    <property type="entry name" value="Creatinase/aminopeptidase-like"/>
</dbReference>
<feature type="domain" description="FACT complex subunit SPT16 N-terminal lobe" evidence="13">
    <location>
        <begin position="9"/>
        <end position="166"/>
    </location>
</feature>
<dbReference type="Pfam" id="PF08644">
    <property type="entry name" value="SPT16"/>
    <property type="match status" value="1"/>
</dbReference>
<feature type="compositionally biased region" description="Low complexity" evidence="12">
    <location>
        <begin position="1021"/>
        <end position="1030"/>
    </location>
</feature>
<dbReference type="Pfam" id="PF24824">
    <property type="entry name" value="PH_SPT16"/>
    <property type="match status" value="1"/>
</dbReference>
<evidence type="ECO:0000256" key="10">
    <source>
        <dbReference type="ARBA" id="ARBA00062525"/>
    </source>
</evidence>
<evidence type="ECO:0000256" key="3">
    <source>
        <dbReference type="ARBA" id="ARBA00022705"/>
    </source>
</evidence>
<evidence type="ECO:0000256" key="7">
    <source>
        <dbReference type="ARBA" id="ARBA00023163"/>
    </source>
</evidence>
<dbReference type="AlphaFoldDB" id="A0A8R1HXU7"/>
<comment type="subunit">
    <text evidence="10">Component of the FACT complex, a stable heterodimer of spt-16 and hmg-3 or hmg-4.</text>
</comment>
<accession>A0A8R1HXU7</accession>
<dbReference type="FunFam" id="3.90.230.10:FF:000021">
    <property type="entry name" value="Transcription factor-like protein"/>
    <property type="match status" value="1"/>
</dbReference>
<comment type="subcellular location">
    <subcellularLocation>
        <location evidence="11">Nucleus</location>
    </subcellularLocation>
    <subcellularLocation>
        <location evidence="11">Chromosome</location>
    </subcellularLocation>
</comment>
<dbReference type="Pfam" id="PF00557">
    <property type="entry name" value="Peptidase_M24"/>
    <property type="match status" value="1"/>
</dbReference>
<feature type="compositionally biased region" description="Acidic residues" evidence="12">
    <location>
        <begin position="929"/>
        <end position="983"/>
    </location>
</feature>
<keyword evidence="2 11" id="KW-0158">Chromosome</keyword>
<dbReference type="GO" id="GO:0006281">
    <property type="term" value="P:DNA repair"/>
    <property type="evidence" value="ECO:0007669"/>
    <property type="project" value="UniProtKB-UniRule"/>
</dbReference>
<organism evidence="16 17">
    <name type="scientific">Caenorhabditis japonica</name>
    <dbReference type="NCBI Taxonomy" id="281687"/>
    <lineage>
        <taxon>Eukaryota</taxon>
        <taxon>Metazoa</taxon>
        <taxon>Ecdysozoa</taxon>
        <taxon>Nematoda</taxon>
        <taxon>Chromadorea</taxon>
        <taxon>Rhabditida</taxon>
        <taxon>Rhabditina</taxon>
        <taxon>Rhabditomorpha</taxon>
        <taxon>Rhabditoidea</taxon>
        <taxon>Rhabditidae</taxon>
        <taxon>Peloderinae</taxon>
        <taxon>Caenorhabditis</taxon>
    </lineage>
</organism>
<keyword evidence="9 11" id="KW-0539">Nucleus</keyword>
<dbReference type="FunFam" id="2.30.29.30:FF:000017">
    <property type="entry name" value="FACT complex subunit SPT16"/>
    <property type="match status" value="1"/>
</dbReference>
<comment type="function">
    <text evidence="11">Component of the FACT complex, a general chromatin factor that acts to reorganize nucleosomes. The FACT complex is involved in multiple processes that require DNA as a template such as mRNA elongation, DNA replication and DNA repair. During transcription elongation the FACT complex acts as a histone chaperone that both destabilizes and restores nucleosomal structure. It facilitates the passage of RNA polymerase II and transcription by promoting the dissociation of one histone H2A-H2B dimer from the nucleosome, then subsequently promotes the reestablishment of the nucleosome following the passage of RNA polymerase II.</text>
</comment>
<evidence type="ECO:0000256" key="11">
    <source>
        <dbReference type="RuleBase" id="RU367052"/>
    </source>
</evidence>